<dbReference type="AlphaFoldDB" id="A0A951PGZ4"/>
<dbReference type="EMBL" id="JAHHIF010000003">
    <property type="protein sequence ID" value="MBW4543318.1"/>
    <property type="molecule type" value="Genomic_DNA"/>
</dbReference>
<sequence>MSSLTSHPSLRIRVISSVLTYSISQNDLHIVVAVGTKAIGDRIPYAFKNVLHFVASVQTWQ</sequence>
<reference evidence="1" key="1">
    <citation type="submission" date="2021-05" db="EMBL/GenBank/DDBJ databases">
        <authorList>
            <person name="Pietrasiak N."/>
            <person name="Ward R."/>
            <person name="Stajich J.E."/>
            <person name="Kurbessoian T."/>
        </authorList>
    </citation>
    <scope>NUCLEOTIDE SEQUENCE</scope>
    <source>
        <strain evidence="1">CPER-KK1</strain>
    </source>
</reference>
<protein>
    <submittedName>
        <fullName evidence="1">Uncharacterized protein</fullName>
    </submittedName>
</protein>
<evidence type="ECO:0000313" key="2">
    <source>
        <dbReference type="Proteomes" id="UP000753908"/>
    </source>
</evidence>
<dbReference type="Proteomes" id="UP000753908">
    <property type="component" value="Unassembled WGS sequence"/>
</dbReference>
<comment type="caution">
    <text evidence="1">The sequence shown here is derived from an EMBL/GenBank/DDBJ whole genome shotgun (WGS) entry which is preliminary data.</text>
</comment>
<name>A0A951PGZ4_9CYAN</name>
<gene>
    <name evidence="1" type="ORF">KME25_02555</name>
</gene>
<proteinExistence type="predicted"/>
<organism evidence="1 2">
    <name type="scientific">Symplocastrum torsivum CPER-KK1</name>
    <dbReference type="NCBI Taxonomy" id="450513"/>
    <lineage>
        <taxon>Bacteria</taxon>
        <taxon>Bacillati</taxon>
        <taxon>Cyanobacteriota</taxon>
        <taxon>Cyanophyceae</taxon>
        <taxon>Oscillatoriophycideae</taxon>
        <taxon>Oscillatoriales</taxon>
        <taxon>Microcoleaceae</taxon>
        <taxon>Symplocastrum</taxon>
    </lineage>
</organism>
<evidence type="ECO:0000313" key="1">
    <source>
        <dbReference type="EMBL" id="MBW4543318.1"/>
    </source>
</evidence>
<reference evidence="1" key="2">
    <citation type="journal article" date="2022" name="Microbiol. Resour. Announc.">
        <title>Metagenome Sequencing to Explore Phylogenomics of Terrestrial Cyanobacteria.</title>
        <authorList>
            <person name="Ward R.D."/>
            <person name="Stajich J.E."/>
            <person name="Johansen J.R."/>
            <person name="Huntemann M."/>
            <person name="Clum A."/>
            <person name="Foster B."/>
            <person name="Foster B."/>
            <person name="Roux S."/>
            <person name="Palaniappan K."/>
            <person name="Varghese N."/>
            <person name="Mukherjee S."/>
            <person name="Reddy T.B.K."/>
            <person name="Daum C."/>
            <person name="Copeland A."/>
            <person name="Chen I.A."/>
            <person name="Ivanova N.N."/>
            <person name="Kyrpides N.C."/>
            <person name="Shapiro N."/>
            <person name="Eloe-Fadrosh E.A."/>
            <person name="Pietrasiak N."/>
        </authorList>
    </citation>
    <scope>NUCLEOTIDE SEQUENCE</scope>
    <source>
        <strain evidence="1">CPER-KK1</strain>
    </source>
</reference>
<accession>A0A951PGZ4</accession>